<evidence type="ECO:0000313" key="2">
    <source>
        <dbReference type="Proteomes" id="UP000218334"/>
    </source>
</evidence>
<name>A0A2H3AWN8_9AGAR</name>
<dbReference type="EMBL" id="KZ293460">
    <property type="protein sequence ID" value="PBK63129.1"/>
    <property type="molecule type" value="Genomic_DNA"/>
</dbReference>
<dbReference type="Proteomes" id="UP000218334">
    <property type="component" value="Unassembled WGS sequence"/>
</dbReference>
<sequence>MECKLEAKGREFWHTLTRQNILERHSAGRIPKVPLDVLVLSPIWVPPFQSLPIPSPPPPIFSSSPKTAESIHSQLLVLAESLAKDLTQHKLFGRLSTVHGLWKNTVALSVNDDGLREVIHAAWGVYLTAAGWTDGRLHLRKGKLIPGYQ</sequence>
<keyword evidence="2" id="KW-1185">Reference proteome</keyword>
<dbReference type="AlphaFoldDB" id="A0A2H3AWN8"/>
<gene>
    <name evidence="1" type="ORF">ARMSODRAFT_1088691</name>
</gene>
<proteinExistence type="predicted"/>
<reference evidence="2" key="1">
    <citation type="journal article" date="2017" name="Nat. Ecol. Evol.">
        <title>Genome expansion and lineage-specific genetic innovations in the forest pathogenic fungi Armillaria.</title>
        <authorList>
            <person name="Sipos G."/>
            <person name="Prasanna A.N."/>
            <person name="Walter M.C."/>
            <person name="O'Connor E."/>
            <person name="Balint B."/>
            <person name="Krizsan K."/>
            <person name="Kiss B."/>
            <person name="Hess J."/>
            <person name="Varga T."/>
            <person name="Slot J."/>
            <person name="Riley R."/>
            <person name="Boka B."/>
            <person name="Rigling D."/>
            <person name="Barry K."/>
            <person name="Lee J."/>
            <person name="Mihaltcheva S."/>
            <person name="LaButti K."/>
            <person name="Lipzen A."/>
            <person name="Waldron R."/>
            <person name="Moloney N.M."/>
            <person name="Sperisen C."/>
            <person name="Kredics L."/>
            <person name="Vagvoelgyi C."/>
            <person name="Patrignani A."/>
            <person name="Fitzpatrick D."/>
            <person name="Nagy I."/>
            <person name="Doyle S."/>
            <person name="Anderson J.B."/>
            <person name="Grigoriev I.V."/>
            <person name="Gueldener U."/>
            <person name="Muensterkoetter M."/>
            <person name="Nagy L.G."/>
        </authorList>
    </citation>
    <scope>NUCLEOTIDE SEQUENCE [LARGE SCALE GENOMIC DNA]</scope>
    <source>
        <strain evidence="2">28-4</strain>
    </source>
</reference>
<evidence type="ECO:0000313" key="1">
    <source>
        <dbReference type="EMBL" id="PBK63129.1"/>
    </source>
</evidence>
<accession>A0A2H3AWN8</accession>
<organism evidence="1 2">
    <name type="scientific">Armillaria solidipes</name>
    <dbReference type="NCBI Taxonomy" id="1076256"/>
    <lineage>
        <taxon>Eukaryota</taxon>
        <taxon>Fungi</taxon>
        <taxon>Dikarya</taxon>
        <taxon>Basidiomycota</taxon>
        <taxon>Agaricomycotina</taxon>
        <taxon>Agaricomycetes</taxon>
        <taxon>Agaricomycetidae</taxon>
        <taxon>Agaricales</taxon>
        <taxon>Marasmiineae</taxon>
        <taxon>Physalacriaceae</taxon>
        <taxon>Armillaria</taxon>
    </lineage>
</organism>
<protein>
    <submittedName>
        <fullName evidence="1">Uncharacterized protein</fullName>
    </submittedName>
</protein>